<evidence type="ECO:0000259" key="2">
    <source>
        <dbReference type="Pfam" id="PF13556"/>
    </source>
</evidence>
<evidence type="ECO:0000313" key="4">
    <source>
        <dbReference type="EMBL" id="GAA4391240.1"/>
    </source>
</evidence>
<keyword evidence="5" id="KW-1185">Reference proteome</keyword>
<evidence type="ECO:0000259" key="3">
    <source>
        <dbReference type="Pfam" id="PF17853"/>
    </source>
</evidence>
<comment type="similarity">
    <text evidence="1">Belongs to the CdaR family.</text>
</comment>
<sequence>MSERESLQRLVDTLAEKLGRSVVLDDPELKLIVASRHFGDADDQRVRAVLQRDVGVPAIGYILGHGVARWTSPGVIPANAELGMKSRLCYPVRWQAQLLGFLLVIDDDLSMTAAQKQNVVDAGHEAAVLLLGEQLGQDLLRREVEACVSGLLSAEPMRRDAAVRELDRLGVVRRSTHVSITVVELVPGHEPVESTEAASALRIATSGLARARSGYAAGVALGGRGVLLQTWDTPPGEDRLRDQAADLREAVRRVVGDHGGSVAGVGRLRTGLTAAHRAYDEACVAARAARRVPSLGGVALADELGPLELLLRLPDHELTDALVPEPLIRLRDADSTGRLLTTLRTYLDEGCSAPATAEALHLHRTSLYYRLERIQEHTGIDLNDGRARLLLHLGLYLLDIVG</sequence>
<evidence type="ECO:0000256" key="1">
    <source>
        <dbReference type="ARBA" id="ARBA00006754"/>
    </source>
</evidence>
<reference evidence="5" key="1">
    <citation type="journal article" date="2019" name="Int. J. Syst. Evol. Microbiol.">
        <title>The Global Catalogue of Microorganisms (GCM) 10K type strain sequencing project: providing services to taxonomists for standard genome sequencing and annotation.</title>
        <authorList>
            <consortium name="The Broad Institute Genomics Platform"/>
            <consortium name="The Broad Institute Genome Sequencing Center for Infectious Disease"/>
            <person name="Wu L."/>
            <person name="Ma J."/>
        </authorList>
    </citation>
    <scope>NUCLEOTIDE SEQUENCE [LARGE SCALE GENOMIC DNA]</scope>
    <source>
        <strain evidence="5">JCM 17688</strain>
    </source>
</reference>
<dbReference type="InterPro" id="IPR042070">
    <property type="entry name" value="PucR_C-HTH_sf"/>
</dbReference>
<feature type="domain" description="PucR C-terminal helix-turn-helix" evidence="2">
    <location>
        <begin position="339"/>
        <end position="396"/>
    </location>
</feature>
<dbReference type="InterPro" id="IPR025736">
    <property type="entry name" value="PucR_C-HTH_dom"/>
</dbReference>
<dbReference type="InterPro" id="IPR051448">
    <property type="entry name" value="CdaR-like_regulators"/>
</dbReference>
<feature type="domain" description="CdaR GGDEF-like" evidence="3">
    <location>
        <begin position="161"/>
        <end position="288"/>
    </location>
</feature>
<dbReference type="InterPro" id="IPR041522">
    <property type="entry name" value="CdaR_GGDEF"/>
</dbReference>
<dbReference type="PANTHER" id="PTHR33744">
    <property type="entry name" value="CARBOHYDRATE DIACID REGULATOR"/>
    <property type="match status" value="1"/>
</dbReference>
<dbReference type="Pfam" id="PF13556">
    <property type="entry name" value="HTH_30"/>
    <property type="match status" value="1"/>
</dbReference>
<accession>A0ABP8JI51</accession>
<dbReference type="Proteomes" id="UP001500635">
    <property type="component" value="Unassembled WGS sequence"/>
</dbReference>
<name>A0ABP8JI51_9ACTN</name>
<dbReference type="PANTHER" id="PTHR33744:SF17">
    <property type="entry name" value="CONSERVED PROTEIN"/>
    <property type="match status" value="1"/>
</dbReference>
<dbReference type="RefSeq" id="WP_344994558.1">
    <property type="nucleotide sequence ID" value="NZ_BAABFR010000025.1"/>
</dbReference>
<evidence type="ECO:0008006" key="6">
    <source>
        <dbReference type="Google" id="ProtNLM"/>
    </source>
</evidence>
<dbReference type="EMBL" id="BAABFR010000025">
    <property type="protein sequence ID" value="GAA4391240.1"/>
    <property type="molecule type" value="Genomic_DNA"/>
</dbReference>
<dbReference type="Pfam" id="PF17853">
    <property type="entry name" value="GGDEF_2"/>
    <property type="match status" value="1"/>
</dbReference>
<organism evidence="4 5">
    <name type="scientific">Tsukamurella soli</name>
    <dbReference type="NCBI Taxonomy" id="644556"/>
    <lineage>
        <taxon>Bacteria</taxon>
        <taxon>Bacillati</taxon>
        <taxon>Actinomycetota</taxon>
        <taxon>Actinomycetes</taxon>
        <taxon>Mycobacteriales</taxon>
        <taxon>Tsukamurellaceae</taxon>
        <taxon>Tsukamurella</taxon>
    </lineage>
</organism>
<protein>
    <recommendedName>
        <fullName evidence="6">Sugar diacid utilization regulator</fullName>
    </recommendedName>
</protein>
<evidence type="ECO:0000313" key="5">
    <source>
        <dbReference type="Proteomes" id="UP001500635"/>
    </source>
</evidence>
<proteinExistence type="inferred from homology"/>
<gene>
    <name evidence="4" type="ORF">GCM10023147_19960</name>
</gene>
<dbReference type="Gene3D" id="1.10.10.2840">
    <property type="entry name" value="PucR C-terminal helix-turn-helix domain"/>
    <property type="match status" value="1"/>
</dbReference>
<comment type="caution">
    <text evidence="4">The sequence shown here is derived from an EMBL/GenBank/DDBJ whole genome shotgun (WGS) entry which is preliminary data.</text>
</comment>